<sequence length="234" mass="26800">MEIPFRNSSFSLSGSEDELLKEVLKSSLFQNWLNSLDESIHLQSVKLQTYSRLPDGTFNYIKADTVSSRMDQTFPRVIVLDGYSISILPILKEKESGDEFVILQHKFILATGTFQYAFPFETTSNVLPDQKYASDFFDKSCGIKVSPELCIDLIKSTVPNQNYSYIHPYCGPTDQKNVIFLIKLEMTKNVISEFNGKSINNINIKIVPLKQCRELVNDMISLSLLAYYRQFCKK</sequence>
<keyword evidence="2" id="KW-1185">Reference proteome</keyword>
<organism evidence="1 2">
    <name type="scientific">Tritrichomonas musculus</name>
    <dbReference type="NCBI Taxonomy" id="1915356"/>
    <lineage>
        <taxon>Eukaryota</taxon>
        <taxon>Metamonada</taxon>
        <taxon>Parabasalia</taxon>
        <taxon>Tritrichomonadida</taxon>
        <taxon>Tritrichomonadidae</taxon>
        <taxon>Tritrichomonas</taxon>
    </lineage>
</organism>
<dbReference type="Proteomes" id="UP001470230">
    <property type="component" value="Unassembled WGS sequence"/>
</dbReference>
<proteinExistence type="predicted"/>
<evidence type="ECO:0000313" key="2">
    <source>
        <dbReference type="Proteomes" id="UP001470230"/>
    </source>
</evidence>
<evidence type="ECO:0000313" key="1">
    <source>
        <dbReference type="EMBL" id="KAK8889520.1"/>
    </source>
</evidence>
<gene>
    <name evidence="1" type="ORF">M9Y10_034269</name>
</gene>
<protein>
    <submittedName>
        <fullName evidence="1">Uncharacterized protein</fullName>
    </submittedName>
</protein>
<name>A0ABR2KHL4_9EUKA</name>
<reference evidence="1 2" key="1">
    <citation type="submission" date="2024-04" db="EMBL/GenBank/DDBJ databases">
        <title>Tritrichomonas musculus Genome.</title>
        <authorList>
            <person name="Alves-Ferreira E."/>
            <person name="Grigg M."/>
            <person name="Lorenzi H."/>
            <person name="Galac M."/>
        </authorList>
    </citation>
    <scope>NUCLEOTIDE SEQUENCE [LARGE SCALE GENOMIC DNA]</scope>
    <source>
        <strain evidence="1 2">EAF2021</strain>
    </source>
</reference>
<dbReference type="EMBL" id="JAPFFF010000005">
    <property type="protein sequence ID" value="KAK8889520.1"/>
    <property type="molecule type" value="Genomic_DNA"/>
</dbReference>
<comment type="caution">
    <text evidence="1">The sequence shown here is derived from an EMBL/GenBank/DDBJ whole genome shotgun (WGS) entry which is preliminary data.</text>
</comment>
<accession>A0ABR2KHL4</accession>